<evidence type="ECO:0000313" key="6">
    <source>
        <dbReference type="EMBL" id="VDN48949.1"/>
    </source>
</evidence>
<dbReference type="RefSeq" id="WP_125138009.1">
    <property type="nucleotide sequence ID" value="NZ_LR130778.1"/>
</dbReference>
<evidence type="ECO:0000313" key="7">
    <source>
        <dbReference type="Proteomes" id="UP000279029"/>
    </source>
</evidence>
<evidence type="ECO:0000259" key="5">
    <source>
        <dbReference type="SMART" id="SM01360"/>
    </source>
</evidence>
<evidence type="ECO:0000256" key="2">
    <source>
        <dbReference type="ARBA" id="ARBA00022966"/>
    </source>
</evidence>
<dbReference type="Pfam" id="PF13205">
    <property type="entry name" value="Big_5"/>
    <property type="match status" value="1"/>
</dbReference>
<dbReference type="Proteomes" id="UP000279029">
    <property type="component" value="Chromosome"/>
</dbReference>
<gene>
    <name evidence="6" type="ORF">PATL70BA_3034</name>
</gene>
<dbReference type="InterPro" id="IPR032812">
    <property type="entry name" value="SbsA_Ig"/>
</dbReference>
<dbReference type="InterPro" id="IPR001599">
    <property type="entry name" value="Macroglobln_a2"/>
</dbReference>
<dbReference type="Gene3D" id="2.60.40.1930">
    <property type="match status" value="1"/>
</dbReference>
<proteinExistence type="predicted"/>
<keyword evidence="3" id="KW-1133">Transmembrane helix</keyword>
<name>A0A3P7SAS3_9FIRM</name>
<keyword evidence="3" id="KW-0472">Membrane</keyword>
<dbReference type="EMBL" id="LR130778">
    <property type="protein sequence ID" value="VDN48949.1"/>
    <property type="molecule type" value="Genomic_DNA"/>
</dbReference>
<organism evidence="6 7">
    <name type="scientific">Petrocella atlantisensis</name>
    <dbReference type="NCBI Taxonomy" id="2173034"/>
    <lineage>
        <taxon>Bacteria</taxon>
        <taxon>Bacillati</taxon>
        <taxon>Bacillota</taxon>
        <taxon>Clostridia</taxon>
        <taxon>Lachnospirales</taxon>
        <taxon>Vallitaleaceae</taxon>
        <taxon>Petrocella</taxon>
    </lineage>
</organism>
<dbReference type="PANTHER" id="PTHR11412:SF136">
    <property type="entry name" value="CD109 ANTIGEN"/>
    <property type="match status" value="1"/>
</dbReference>
<keyword evidence="2" id="KW-0882">Thioester bond</keyword>
<keyword evidence="3" id="KW-0812">Transmembrane</keyword>
<dbReference type="OrthoDB" id="9767116at2"/>
<sequence length="1638" mass="186255">MDKKVIISFTMIVIMITGIFGYQYFTGNKSSYVYAESFRDGVSLSPTSFDDRGIDVATDFLIGFEEGREMTLDEVKDQLVIQPEVAFELEEVDEQLVLNFTKPLEENQVYKFMIGKTSWVFQTKSLFSVIGNLPRHQSTGVPTDSGIELYFNGKVKDLSQYFSIDPMVNGYFESYGNTMVFVPKKLEPETLYTITVKAGLPLEGSDETLTTDYKFSFETASSDSGLFKEPKGYFNYRRLLNDFSSKESLFIPFNFSIYDKNAEMKITSEVYAYDSIDSFSEAIKAYGNYPVWSNFNQVPEESGTSSLEKVLEFEQNLASPDGYEDNLRLPTMLEPGFYVVQSSWEDMQFQTFVQITDLSYYYFADHTHGYFWMHDLETKKPATGAKVSVMDTSTTAIANQEGLAVFEDNFTEDMVFYHMSYNNMESLNYQYKGYRFDQQDYWTHFQTDRGLYQPDDQVEFFGFLQNRETGDYPSKVRVEVNKQNWFFRSYWPGMEEQIPLVTREVQLENGFYKSTLELPNLEPGGYQVNIIMDDQTLATHHITVDKYVKPDYKMDMIKDKEAMFVDESLNVNVNTSFFEGTPVSGIDVQYNVYGIGHAQGQVTTDLEGNAQFVYTPIYDAEYQGDHYGGINIFAILPESGEIHDSQNIRIFANDIHVGIESTLNETDATIKASVNSITLERLNNGTAEDSNDFLGQAVQGHVIKGIVKKNEWVKKEVGESYDFIHKVAVKKYEYDLVTTDYQAVEFITNSKGVAEVKLTLPKEDFVHYSLVIQTQDTKGRKIEQTHYFNDHDIFEYVADNRAYIEADQESYDLDQTMKLLLKDNAGNLAGHQYLTMFGTNGVKEISITDQPNLDTTFKKAFMPNVEVTGISFTGETYVTTESLNVEVDKATFKVDLEVTTDQTSYKPGEEATIEVKATYKDKNGVIRNLPDGIANLSIVDEALFALSEQEIDALESLYGMVSSGIHIKQGSHNNSQYPNGPIFGGLRGYGMMEESMDMAKTEVAAEHPTSMALDSDTGNLSVRSEFKDTALFLNLKLNDQGYGKISFKLPDNVTAWRITTSALSETLYAGSEKKELKVTLPFFINPVINQTYLVGDQPYINVAGYGNALKEDEAIEYEIVSEDMDYTFAGEGKAFEKISLPLWKLEAGDYRIRITAKTKSGLTDSYVESIRVVKTYQKMAVTDTYPATKNLKLETGLEGMTTLTFADRSAGQYISTLYNLYYSEGKRVDQAYLASVVQERLSSIFNIEVPEVDVQLSDYMLDEGGIALLPYSEVDLATTVKMVNYLENDQQIAEIKAYLYNGLFKKNTGSKGLMIYGLARLGEPMLLELNDYVISGNLSFEDHIIAALAYGSLGDDFMAEKQYREFIKPHVERFDNQARLIYASDEESQIRHTSMVLPLLAMLNDEDAQAMFDYVTSRHSKTYLNHLDLIQFIDLRLETANKNEATLTYRYDGVNYDVDFNNWWGTSVTLPSSRMDAFEIVDVTSDVVVVASYDSYDLINREKDAQVSVTRSYEDYKTGEKKWNFKTGDIVKVIIDWKIDENAIDQSYTITDYAPSGLVPMKNPWDYGLEDHNYWYRDVEDQSVKFGIYKDTENYRPMFYYARVISSGSFTADATMIQGMLIKDSFNLGDSTTVTIEP</sequence>
<feature type="transmembrane region" description="Helical" evidence="3">
    <location>
        <begin position="5"/>
        <end position="25"/>
    </location>
</feature>
<accession>A0A3P7SAS3</accession>
<dbReference type="Pfam" id="PF00207">
    <property type="entry name" value="A2M"/>
    <property type="match status" value="1"/>
</dbReference>
<dbReference type="GO" id="GO:0004866">
    <property type="term" value="F:endopeptidase inhibitor activity"/>
    <property type="evidence" value="ECO:0007669"/>
    <property type="project" value="InterPro"/>
</dbReference>
<evidence type="ECO:0000256" key="1">
    <source>
        <dbReference type="ARBA" id="ARBA00022729"/>
    </source>
</evidence>
<dbReference type="SMART" id="SM01359">
    <property type="entry name" value="A2M_N_2"/>
    <property type="match status" value="1"/>
</dbReference>
<evidence type="ECO:0008006" key="8">
    <source>
        <dbReference type="Google" id="ProtNLM"/>
    </source>
</evidence>
<feature type="domain" description="Alpha-2-macroglobulin bait region" evidence="4">
    <location>
        <begin position="802"/>
        <end position="946"/>
    </location>
</feature>
<dbReference type="SMART" id="SM01360">
    <property type="entry name" value="A2M"/>
    <property type="match status" value="1"/>
</dbReference>
<feature type="domain" description="Alpha-2-macroglobulin" evidence="5">
    <location>
        <begin position="1029"/>
        <end position="1119"/>
    </location>
</feature>
<dbReference type="Gene3D" id="2.20.130.20">
    <property type="match status" value="1"/>
</dbReference>
<dbReference type="Pfam" id="PF07703">
    <property type="entry name" value="A2M_BRD"/>
    <property type="match status" value="1"/>
</dbReference>
<evidence type="ECO:0000256" key="3">
    <source>
        <dbReference type="SAM" id="Phobius"/>
    </source>
</evidence>
<dbReference type="PANTHER" id="PTHR11412">
    <property type="entry name" value="MACROGLOBULIN / COMPLEMENT"/>
    <property type="match status" value="1"/>
</dbReference>
<reference evidence="6 7" key="1">
    <citation type="submission" date="2018-09" db="EMBL/GenBank/DDBJ databases">
        <authorList>
            <person name="Postec A."/>
        </authorList>
    </citation>
    <scope>NUCLEOTIDE SEQUENCE [LARGE SCALE GENOMIC DNA]</scope>
    <source>
        <strain evidence="6">70B-A</strain>
    </source>
</reference>
<dbReference type="KEGG" id="cbar:PATL70BA_3034"/>
<protein>
    <recommendedName>
        <fullName evidence="8">Alpha-2-macroglobulin domain-containing protein</fullName>
    </recommendedName>
</protein>
<keyword evidence="1" id="KW-0732">Signal</keyword>
<keyword evidence="7" id="KW-1185">Reference proteome</keyword>
<evidence type="ECO:0000259" key="4">
    <source>
        <dbReference type="SMART" id="SM01359"/>
    </source>
</evidence>
<dbReference type="InterPro" id="IPR011625">
    <property type="entry name" value="A2M_N_BRD"/>
</dbReference>
<dbReference type="InterPro" id="IPR050473">
    <property type="entry name" value="A2M/Complement_sys"/>
</dbReference>